<reference evidence="1" key="1">
    <citation type="submission" date="2013-08" db="EMBL/GenBank/DDBJ databases">
        <authorList>
            <person name="Mendez C."/>
            <person name="Richter M."/>
            <person name="Ferrer M."/>
            <person name="Sanchez J."/>
        </authorList>
    </citation>
    <scope>NUCLEOTIDE SEQUENCE</scope>
</reference>
<reference evidence="1" key="2">
    <citation type="journal article" date="2014" name="ISME J.">
        <title>Microbial stratification in low pH oxic and suboxic macroscopic growths along an acid mine drainage.</title>
        <authorList>
            <person name="Mendez-Garcia C."/>
            <person name="Mesa V."/>
            <person name="Sprenger R.R."/>
            <person name="Richter M."/>
            <person name="Diez M.S."/>
            <person name="Solano J."/>
            <person name="Bargiela R."/>
            <person name="Golyshina O.V."/>
            <person name="Manteca A."/>
            <person name="Ramos J.L."/>
            <person name="Gallego J.R."/>
            <person name="Llorente I."/>
            <person name="Martins Dos Santos V.A."/>
            <person name="Jensen O.N."/>
            <person name="Pelaez A.I."/>
            <person name="Sanchez J."/>
            <person name="Ferrer M."/>
        </authorList>
    </citation>
    <scope>NUCLEOTIDE SEQUENCE</scope>
</reference>
<organism evidence="1">
    <name type="scientific">mine drainage metagenome</name>
    <dbReference type="NCBI Taxonomy" id="410659"/>
    <lineage>
        <taxon>unclassified sequences</taxon>
        <taxon>metagenomes</taxon>
        <taxon>ecological metagenomes</taxon>
    </lineage>
</organism>
<dbReference type="PANTHER" id="PTHR10099">
    <property type="entry name" value="PHOSPHORIBOSYLFORMYLGLYCINAMIDINE SYNTHASE"/>
    <property type="match status" value="1"/>
</dbReference>
<dbReference type="GO" id="GO:0004642">
    <property type="term" value="F:phosphoribosylformylglycinamidine synthase activity"/>
    <property type="evidence" value="ECO:0007669"/>
    <property type="project" value="TreeGrafter"/>
</dbReference>
<sequence length="146" mass="16485">MEGTNCEYEAYQSFKRSGANPQYVHVKELETHRKRLTDFDIVFFPGGFSAGDYVRAGAIFAARLKVASGRDLDQFDESRRPIIGVCNGFQILVELGIRPGEPGMRQKVTLTFNSSGRFECRKVFVKISDQKQDWFGEAYSGRKTVG</sequence>
<dbReference type="Pfam" id="PF13507">
    <property type="entry name" value="GATase_5"/>
    <property type="match status" value="1"/>
</dbReference>
<gene>
    <name evidence="1" type="ORF">B1B_16606</name>
</gene>
<accession>T0YSR3</accession>
<protein>
    <submittedName>
        <fullName evidence="1">Phosphoribosylformylglycinamidine synthase I</fullName>
    </submittedName>
</protein>
<dbReference type="AlphaFoldDB" id="T0YSR3"/>
<evidence type="ECO:0000313" key="1">
    <source>
        <dbReference type="EMBL" id="EQD36188.1"/>
    </source>
</evidence>
<feature type="non-terminal residue" evidence="1">
    <location>
        <position position="146"/>
    </location>
</feature>
<dbReference type="InterPro" id="IPR029062">
    <property type="entry name" value="Class_I_gatase-like"/>
</dbReference>
<comment type="caution">
    <text evidence="1">The sequence shown here is derived from an EMBL/GenBank/DDBJ whole genome shotgun (WGS) entry which is preliminary data.</text>
</comment>
<dbReference type="PROSITE" id="PS51273">
    <property type="entry name" value="GATASE_TYPE_1"/>
    <property type="match status" value="1"/>
</dbReference>
<proteinExistence type="predicted"/>
<dbReference type="SMART" id="SM01211">
    <property type="entry name" value="GATase_5"/>
    <property type="match status" value="1"/>
</dbReference>
<dbReference type="Gene3D" id="3.40.50.880">
    <property type="match status" value="1"/>
</dbReference>
<dbReference type="SUPFAM" id="SSF52317">
    <property type="entry name" value="Class I glutamine amidotransferase-like"/>
    <property type="match status" value="1"/>
</dbReference>
<dbReference type="PANTHER" id="PTHR10099:SF1">
    <property type="entry name" value="PHOSPHORIBOSYLFORMYLGLYCINAMIDINE SYNTHASE"/>
    <property type="match status" value="1"/>
</dbReference>
<dbReference type="GO" id="GO:0006164">
    <property type="term" value="P:purine nucleotide biosynthetic process"/>
    <property type="evidence" value="ECO:0007669"/>
    <property type="project" value="TreeGrafter"/>
</dbReference>
<dbReference type="EMBL" id="AUZY01011057">
    <property type="protein sequence ID" value="EQD36188.1"/>
    <property type="molecule type" value="Genomic_DNA"/>
</dbReference>
<name>T0YSR3_9ZZZZ</name>
<dbReference type="GO" id="GO:0005737">
    <property type="term" value="C:cytoplasm"/>
    <property type="evidence" value="ECO:0007669"/>
    <property type="project" value="TreeGrafter"/>
</dbReference>